<evidence type="ECO:0000256" key="1">
    <source>
        <dbReference type="SAM" id="MobiDB-lite"/>
    </source>
</evidence>
<evidence type="ECO:0000313" key="3">
    <source>
        <dbReference type="Proteomes" id="UP000275530"/>
    </source>
</evidence>
<feature type="compositionally biased region" description="Basic and acidic residues" evidence="1">
    <location>
        <begin position="116"/>
        <end position="128"/>
    </location>
</feature>
<organism evidence="2 3">
    <name type="scientific">Mesorhizobium jarvisii</name>
    <dbReference type="NCBI Taxonomy" id="1777867"/>
    <lineage>
        <taxon>Bacteria</taxon>
        <taxon>Pseudomonadati</taxon>
        <taxon>Pseudomonadota</taxon>
        <taxon>Alphaproteobacteria</taxon>
        <taxon>Hyphomicrobiales</taxon>
        <taxon>Phyllobacteriaceae</taxon>
        <taxon>Mesorhizobium</taxon>
    </lineage>
</organism>
<sequence length="128" mass="14000">MSALPQDPHAGLEIAVRVEANEHRHALAGGVEAPDAGDDEVSFGHGKKRQLRDADQPAHVVGGRRRYRQRHFDAPPAVPPEVHHGHALIAAIDADRVDMLTVARLGQQQPPPTRTCAREGERGNARRR</sequence>
<dbReference type="Proteomes" id="UP000275530">
    <property type="component" value="Unassembled WGS sequence"/>
</dbReference>
<protein>
    <submittedName>
        <fullName evidence="2">Uncharacterized protein</fullName>
    </submittedName>
</protein>
<comment type="caution">
    <text evidence="2">The sequence shown here is derived from an EMBL/GenBank/DDBJ whole genome shotgun (WGS) entry which is preliminary data.</text>
</comment>
<feature type="region of interest" description="Disordered" evidence="1">
    <location>
        <begin position="104"/>
        <end position="128"/>
    </location>
</feature>
<dbReference type="RefSeq" id="WP_064985568.1">
    <property type="nucleotide sequence ID" value="NZ_CP033507.1"/>
</dbReference>
<proteinExistence type="predicted"/>
<keyword evidence="3" id="KW-1185">Reference proteome</keyword>
<dbReference type="EMBL" id="QZXA01000010">
    <property type="protein sequence ID" value="RJT30584.1"/>
    <property type="molecule type" value="Genomic_DNA"/>
</dbReference>
<evidence type="ECO:0000313" key="2">
    <source>
        <dbReference type="EMBL" id="RJT30584.1"/>
    </source>
</evidence>
<gene>
    <name evidence="2" type="ORF">D3242_24745</name>
</gene>
<reference evidence="2 3" key="1">
    <citation type="submission" date="2018-09" db="EMBL/GenBank/DDBJ databases">
        <title>Mesorhizobium carmichaelinearum sp. nov. isolated from Carmichaelinea spp. root nodules in New Zealand.</title>
        <authorList>
            <person name="De Meyer S.E."/>
        </authorList>
    </citation>
    <scope>NUCLEOTIDE SEQUENCE [LARGE SCALE GENOMIC DNA]</scope>
    <source>
        <strain evidence="2 3">LMG 28313</strain>
    </source>
</reference>
<name>A0A6M7TIQ2_9HYPH</name>
<dbReference type="AlphaFoldDB" id="A0A6M7TIQ2"/>
<accession>A0A6M7TIQ2</accession>